<feature type="domain" description="FecR protein" evidence="1">
    <location>
        <begin position="125"/>
        <end position="220"/>
    </location>
</feature>
<feature type="domain" description="FecR N-terminal" evidence="2">
    <location>
        <begin position="24"/>
        <end position="64"/>
    </location>
</feature>
<dbReference type="Pfam" id="PF04773">
    <property type="entry name" value="FecR"/>
    <property type="match status" value="1"/>
</dbReference>
<reference evidence="3 4" key="1">
    <citation type="submission" date="2020-05" db="EMBL/GenBank/DDBJ databases">
        <title>FDA dAtabase for Regulatory Grade micrObial Sequences (FDA-ARGOS): Supporting development and validation of Infectious Disease Dx tests.</title>
        <authorList>
            <person name="Sproer C."/>
            <person name="Gronow S."/>
            <person name="Severitt S."/>
            <person name="Schroder I."/>
            <person name="Tallon L."/>
            <person name="Sadzewicz L."/>
            <person name="Zhao X."/>
            <person name="Vavikolanu K."/>
            <person name="Mehta A."/>
            <person name="Aluvathingal J."/>
            <person name="Nadendla S."/>
            <person name="Myers T."/>
            <person name="Yan Y."/>
            <person name="Sichtig H."/>
        </authorList>
    </citation>
    <scope>NUCLEOTIDE SEQUENCE [LARGE SCALE GENOMIC DNA]</scope>
    <source>
        <strain evidence="3 4">FDAARGOS_790</strain>
    </source>
</reference>
<dbReference type="PANTHER" id="PTHR30273">
    <property type="entry name" value="PERIPLASMIC SIGNAL SENSOR AND SIGMA FACTOR ACTIVATOR FECR-RELATED"/>
    <property type="match status" value="1"/>
</dbReference>
<dbReference type="InterPro" id="IPR032623">
    <property type="entry name" value="FecR_N"/>
</dbReference>
<dbReference type="PANTHER" id="PTHR30273:SF2">
    <property type="entry name" value="PROTEIN FECR"/>
    <property type="match status" value="1"/>
</dbReference>
<dbReference type="Gene3D" id="2.60.120.1440">
    <property type="match status" value="1"/>
</dbReference>
<accession>A0A7D4I4F3</accession>
<evidence type="ECO:0000313" key="3">
    <source>
        <dbReference type="EMBL" id="QKH39620.1"/>
    </source>
</evidence>
<dbReference type="InterPro" id="IPR006860">
    <property type="entry name" value="FecR"/>
</dbReference>
<evidence type="ECO:0000313" key="4">
    <source>
        <dbReference type="Proteomes" id="UP000500970"/>
    </source>
</evidence>
<evidence type="ECO:0000259" key="2">
    <source>
        <dbReference type="Pfam" id="PF16220"/>
    </source>
</evidence>
<proteinExistence type="predicted"/>
<protein>
    <submittedName>
        <fullName evidence="3">FecR domain-containing protein</fullName>
    </submittedName>
</protein>
<dbReference type="Pfam" id="PF16220">
    <property type="entry name" value="DUF4880"/>
    <property type="match status" value="1"/>
</dbReference>
<dbReference type="KEGG" id="apes:FOC84_08115"/>
<keyword evidence="4" id="KW-1185">Reference proteome</keyword>
<dbReference type="AlphaFoldDB" id="A0A7D4I4F3"/>
<sequence>MQPQAMPASGQDAAQRPLDAEILRQASVWMARMWAPDVSEDDRRAYAEWRAQHPDHERAWGELQFFERKLQGVPPAMARAALHEPVARARTGRRQALKLLGAGLVAGGIAYRASGVEAWWIAVADHSTGTGDIRSLALPDGTQVVMDNASAIDLRFTAEERRVILRAGAIRVTTAPDPSGRHRPFLVQGRDGTVQALGTRFTLRQNGETSRVSVFEGAVELRPRLAPAAKVRIDAGQEAAFSADEVYAAEAASVNAEAWTRGVLVADGMRVGDFVAELARYRRGWLRCDPEVANLKVSGIFSLLDTDRALHNLTLGPPVEVVYRSRFWVTVQGRAMPVKNIS</sequence>
<dbReference type="PIRSF" id="PIRSF018266">
    <property type="entry name" value="FecR"/>
    <property type="match status" value="1"/>
</dbReference>
<dbReference type="EMBL" id="CP053985">
    <property type="protein sequence ID" value="QKH39620.1"/>
    <property type="molecule type" value="Genomic_DNA"/>
</dbReference>
<evidence type="ECO:0000259" key="1">
    <source>
        <dbReference type="Pfam" id="PF04773"/>
    </source>
</evidence>
<organism evidence="3 4">
    <name type="scientific">Achromobacter pestifer</name>
    <dbReference type="NCBI Taxonomy" id="1353889"/>
    <lineage>
        <taxon>Bacteria</taxon>
        <taxon>Pseudomonadati</taxon>
        <taxon>Pseudomonadota</taxon>
        <taxon>Betaproteobacteria</taxon>
        <taxon>Burkholderiales</taxon>
        <taxon>Alcaligenaceae</taxon>
        <taxon>Achromobacter</taxon>
    </lineage>
</organism>
<gene>
    <name evidence="3" type="ORF">FOC84_08115</name>
</gene>
<dbReference type="GO" id="GO:0016989">
    <property type="term" value="F:sigma factor antagonist activity"/>
    <property type="evidence" value="ECO:0007669"/>
    <property type="project" value="TreeGrafter"/>
</dbReference>
<dbReference type="InterPro" id="IPR012373">
    <property type="entry name" value="Ferrdict_sens_TM"/>
</dbReference>
<dbReference type="Proteomes" id="UP000500970">
    <property type="component" value="Chromosome"/>
</dbReference>
<name>A0A7D4I4F3_9BURK</name>